<comment type="caution">
    <text evidence="1">The sequence shown here is derived from an EMBL/GenBank/DDBJ whole genome shotgun (WGS) entry which is preliminary data.</text>
</comment>
<dbReference type="Proteomes" id="UP000237105">
    <property type="component" value="Unassembled WGS sequence"/>
</dbReference>
<organism evidence="1 2">
    <name type="scientific">Parasponia andersonii</name>
    <name type="common">Sponia andersonii</name>
    <dbReference type="NCBI Taxonomy" id="3476"/>
    <lineage>
        <taxon>Eukaryota</taxon>
        <taxon>Viridiplantae</taxon>
        <taxon>Streptophyta</taxon>
        <taxon>Embryophyta</taxon>
        <taxon>Tracheophyta</taxon>
        <taxon>Spermatophyta</taxon>
        <taxon>Magnoliopsida</taxon>
        <taxon>eudicotyledons</taxon>
        <taxon>Gunneridae</taxon>
        <taxon>Pentapetalae</taxon>
        <taxon>rosids</taxon>
        <taxon>fabids</taxon>
        <taxon>Rosales</taxon>
        <taxon>Cannabaceae</taxon>
        <taxon>Parasponia</taxon>
    </lineage>
</organism>
<evidence type="ECO:0000313" key="1">
    <source>
        <dbReference type="EMBL" id="PON72789.1"/>
    </source>
</evidence>
<dbReference type="PANTHER" id="PTHR44328">
    <property type="entry name" value="GLUTATHIONE S-TRANSFERASE L1"/>
    <property type="match status" value="1"/>
</dbReference>
<dbReference type="InterPro" id="IPR044629">
    <property type="entry name" value="GSTL1/2/3"/>
</dbReference>
<proteinExistence type="predicted"/>
<dbReference type="PANTHER" id="PTHR44328:SF6">
    <property type="entry name" value="GLUTATHIONE S-TRANSFERASE L1-RELATED"/>
    <property type="match status" value="1"/>
</dbReference>
<dbReference type="Gene3D" id="1.20.1050.10">
    <property type="match status" value="1"/>
</dbReference>
<dbReference type="GO" id="GO:0004364">
    <property type="term" value="F:glutathione transferase activity"/>
    <property type="evidence" value="ECO:0007669"/>
    <property type="project" value="InterPro"/>
</dbReference>
<keyword evidence="2" id="KW-1185">Reference proteome</keyword>
<gene>
    <name evidence="1" type="ORF">PanWU01x14_062580</name>
</gene>
<protein>
    <submittedName>
        <fullName evidence="1">Uncharacterized protein</fullName>
    </submittedName>
</protein>
<sequence>MAFAYVQEVLPPVLNSSAEQPALFDGTTRLQIYLSEVVKHDITAGRPKLAAWIEFVGSRSNHRPYLRRLEILALLPDFAVEISMSTFAFWSSTKIDAYKVTKTDPKELVEFFKRLFSVPSL</sequence>
<reference evidence="2" key="1">
    <citation type="submission" date="2016-06" db="EMBL/GenBank/DDBJ databases">
        <title>Parallel loss of symbiosis genes in relatives of nitrogen-fixing non-legume Parasponia.</title>
        <authorList>
            <person name="Van Velzen R."/>
            <person name="Holmer R."/>
            <person name="Bu F."/>
            <person name="Rutten L."/>
            <person name="Van Zeijl A."/>
            <person name="Liu W."/>
            <person name="Santuari L."/>
            <person name="Cao Q."/>
            <person name="Sharma T."/>
            <person name="Shen D."/>
            <person name="Roswanjaya Y."/>
            <person name="Wardhani T."/>
            <person name="Kalhor M.S."/>
            <person name="Jansen J."/>
            <person name="Van den Hoogen J."/>
            <person name="Gungor B."/>
            <person name="Hartog M."/>
            <person name="Hontelez J."/>
            <person name="Verver J."/>
            <person name="Yang W.-C."/>
            <person name="Schijlen E."/>
            <person name="Repin R."/>
            <person name="Schilthuizen M."/>
            <person name="Schranz E."/>
            <person name="Heidstra R."/>
            <person name="Miyata K."/>
            <person name="Fedorova E."/>
            <person name="Kohlen W."/>
            <person name="Bisseling T."/>
            <person name="Smit S."/>
            <person name="Geurts R."/>
        </authorList>
    </citation>
    <scope>NUCLEOTIDE SEQUENCE [LARGE SCALE GENOMIC DNA]</scope>
    <source>
        <strain evidence="2">cv. WU1-14</strain>
    </source>
</reference>
<dbReference type="OrthoDB" id="4951845at2759"/>
<name>A0A2P5DHK5_PARAD</name>
<accession>A0A2P5DHK5</accession>
<dbReference type="EMBL" id="JXTB01000037">
    <property type="protein sequence ID" value="PON72789.1"/>
    <property type="molecule type" value="Genomic_DNA"/>
</dbReference>
<dbReference type="AlphaFoldDB" id="A0A2P5DHK5"/>
<evidence type="ECO:0000313" key="2">
    <source>
        <dbReference type="Proteomes" id="UP000237105"/>
    </source>
</evidence>